<evidence type="ECO:0008006" key="5">
    <source>
        <dbReference type="Google" id="ProtNLM"/>
    </source>
</evidence>
<feature type="transmembrane region" description="Helical" evidence="2">
    <location>
        <begin position="29"/>
        <end position="48"/>
    </location>
</feature>
<organism evidence="3 4">
    <name type="scientific">Actinocorallia longicatena</name>
    <dbReference type="NCBI Taxonomy" id="111803"/>
    <lineage>
        <taxon>Bacteria</taxon>
        <taxon>Bacillati</taxon>
        <taxon>Actinomycetota</taxon>
        <taxon>Actinomycetes</taxon>
        <taxon>Streptosporangiales</taxon>
        <taxon>Thermomonosporaceae</taxon>
        <taxon>Actinocorallia</taxon>
    </lineage>
</organism>
<feature type="compositionally biased region" description="Basic and acidic residues" evidence="1">
    <location>
        <begin position="72"/>
        <end position="105"/>
    </location>
</feature>
<evidence type="ECO:0000313" key="3">
    <source>
        <dbReference type="EMBL" id="GAA3234474.1"/>
    </source>
</evidence>
<accession>A0ABP6QJ05</accession>
<proteinExistence type="predicted"/>
<sequence length="127" mass="13889">METTRRRSRAWADRPDTGPIALEADVNTTAIILIIGSIVIIVGAASRLPGALAELVRACIPLVHAVKELRDALRRDDPAPSETAERDQNGRREEHIREFEPRAAENVEAPIADQDSMESDATAPLTE</sequence>
<protein>
    <recommendedName>
        <fullName evidence="5">Sec-independent protein translocase protein TatB</fullName>
    </recommendedName>
</protein>
<comment type="caution">
    <text evidence="3">The sequence shown here is derived from an EMBL/GenBank/DDBJ whole genome shotgun (WGS) entry which is preliminary data.</text>
</comment>
<name>A0ABP6QJ05_9ACTN</name>
<evidence type="ECO:0000256" key="1">
    <source>
        <dbReference type="SAM" id="MobiDB-lite"/>
    </source>
</evidence>
<evidence type="ECO:0000313" key="4">
    <source>
        <dbReference type="Proteomes" id="UP001501237"/>
    </source>
</evidence>
<reference evidence="4" key="1">
    <citation type="journal article" date="2019" name="Int. J. Syst. Evol. Microbiol.">
        <title>The Global Catalogue of Microorganisms (GCM) 10K type strain sequencing project: providing services to taxonomists for standard genome sequencing and annotation.</title>
        <authorList>
            <consortium name="The Broad Institute Genomics Platform"/>
            <consortium name="The Broad Institute Genome Sequencing Center for Infectious Disease"/>
            <person name="Wu L."/>
            <person name="Ma J."/>
        </authorList>
    </citation>
    <scope>NUCLEOTIDE SEQUENCE [LARGE SCALE GENOMIC DNA]</scope>
    <source>
        <strain evidence="4">JCM 9377</strain>
    </source>
</reference>
<keyword evidence="2" id="KW-0472">Membrane</keyword>
<keyword evidence="2" id="KW-1133">Transmembrane helix</keyword>
<keyword evidence="4" id="KW-1185">Reference proteome</keyword>
<evidence type="ECO:0000256" key="2">
    <source>
        <dbReference type="SAM" id="Phobius"/>
    </source>
</evidence>
<dbReference type="EMBL" id="BAAAUV010000026">
    <property type="protein sequence ID" value="GAA3234474.1"/>
    <property type="molecule type" value="Genomic_DNA"/>
</dbReference>
<feature type="region of interest" description="Disordered" evidence="1">
    <location>
        <begin position="72"/>
        <end position="127"/>
    </location>
</feature>
<dbReference type="Proteomes" id="UP001501237">
    <property type="component" value="Unassembled WGS sequence"/>
</dbReference>
<keyword evidence="2" id="KW-0812">Transmembrane</keyword>
<gene>
    <name evidence="3" type="ORF">GCM10010468_67650</name>
</gene>